<dbReference type="AlphaFoldDB" id="A0A1Y1S4P3"/>
<evidence type="ECO:0000313" key="2">
    <source>
        <dbReference type="Proteomes" id="UP000192639"/>
    </source>
</evidence>
<dbReference type="Proteomes" id="UP000192639">
    <property type="component" value="Unassembled WGS sequence"/>
</dbReference>
<gene>
    <name evidence="1" type="ORF">ECANGB1_2758</name>
</gene>
<sequence>MFLCILALKIVLAQLFTPLYNHKQRHNRQRGYCVLFSVYFGI</sequence>
<keyword evidence="2" id="KW-1185">Reference proteome</keyword>
<protein>
    <submittedName>
        <fullName evidence="1">Uncharacterized protein</fullName>
    </submittedName>
</protein>
<reference evidence="1 2" key="1">
    <citation type="journal article" date="2017" name="Environ. Microbiol.">
        <title>Decay of the glycolytic pathway and adaptation to intranuclear parasitism within Enterocytozoonidae microsporidia.</title>
        <authorList>
            <person name="Wiredu Boakye D."/>
            <person name="Jaroenlak P."/>
            <person name="Prachumwat A."/>
            <person name="Williams T.A."/>
            <person name="Bateman K.S."/>
            <person name="Itsathitphaisarn O."/>
            <person name="Sritunyalucksana K."/>
            <person name="Paszkiewicz K.H."/>
            <person name="Moore K.A."/>
            <person name="Stentiford G.D."/>
            <person name="Williams B.A."/>
        </authorList>
    </citation>
    <scope>NUCLEOTIDE SEQUENCE [LARGE SCALE GENOMIC DNA]</scope>
    <source>
        <strain evidence="1 2">GB1</strain>
    </source>
</reference>
<dbReference type="EMBL" id="LWDP01000481">
    <property type="protein sequence ID" value="ORD92790.1"/>
    <property type="molecule type" value="Genomic_DNA"/>
</dbReference>
<name>A0A1Y1S4P3_9MICR</name>
<comment type="caution">
    <text evidence="1">The sequence shown here is derived from an EMBL/GenBank/DDBJ whole genome shotgun (WGS) entry which is preliminary data.</text>
</comment>
<accession>A0A1Y1S4P3</accession>
<dbReference type="VEuPathDB" id="MicrosporidiaDB:ECANGB1_2758"/>
<organism evidence="1 2">
    <name type="scientific">Enterospora canceri</name>
    <dbReference type="NCBI Taxonomy" id="1081671"/>
    <lineage>
        <taxon>Eukaryota</taxon>
        <taxon>Fungi</taxon>
        <taxon>Fungi incertae sedis</taxon>
        <taxon>Microsporidia</taxon>
        <taxon>Enterocytozoonidae</taxon>
        <taxon>Enterospora</taxon>
    </lineage>
</organism>
<proteinExistence type="predicted"/>
<evidence type="ECO:0000313" key="1">
    <source>
        <dbReference type="EMBL" id="ORD92790.1"/>
    </source>
</evidence>